<dbReference type="GO" id="GO:0008422">
    <property type="term" value="F:beta-glucosidase activity"/>
    <property type="evidence" value="ECO:0007669"/>
    <property type="project" value="TreeGrafter"/>
</dbReference>
<sequence length="594" mass="66831">MSQIIQKHSQQVSTVNKLILFLFVLISNGIGAKAQGFLKANGQKIVNEKGENVLLRGMGLGGWMLQEGYMLKINKDGQQYKIRERIEDLMGAKQTQEFYDLWLSNHTRKIDIDSLKRWGFNSVRLPMHFNLYTLPSGKEPVKGQNTWLEKGFALTDSLLKWCKANQMYLILDLHAAPGGQGNDTNISDRDASKPSLWENEADQQKTIALWLKLAERYKNEPWIGAYDIINEPNWGFSNPDKDKNGTQEKVNAPLRKLMVDITKAIRTVDQKHMIIIEGNGWGNNYNGIYPLWDNNMALSFHKYWNYNDQASISGMLKARTENNVPIWLGETGENSNVWFTQAISLFEKNNIGWSWWPLKKIGANNPLEIKSNPNYNSVVAYMNGRGNKPKESNAYSGLMELAAYTRLENTIIHRDVIDAMMRQPHSAAAKPFKANRIQKNTTLNAVDYDLGRNGVAYFDKDTADFRSATGKSTAGNRGRIYRNDGVDIAKDSTKYEQYYVNSIEDGEWLQYSINVSKAGNYSLVLGAAADLEGGSISVSIDGKNVVKALAIPASGNSKTFGTVTTKKLNLKSGKQVLRIYVDKGGFNLSTIKFE</sequence>
<keyword evidence="2" id="KW-0732">Signal</keyword>
<evidence type="ECO:0000256" key="1">
    <source>
        <dbReference type="ARBA" id="ARBA00005641"/>
    </source>
</evidence>
<comment type="similarity">
    <text evidence="1 8">Belongs to the glycosyl hydrolase 5 (cellulase A) family.</text>
</comment>
<dbReference type="AlphaFoldDB" id="A0A4R6IGX0"/>
<comment type="caution">
    <text evidence="10">The sequence shown here is derived from an EMBL/GenBank/DDBJ whole genome shotgun (WGS) entry which is preliminary data.</text>
</comment>
<evidence type="ECO:0000259" key="9">
    <source>
        <dbReference type="PROSITE" id="PS51175"/>
    </source>
</evidence>
<evidence type="ECO:0000256" key="7">
    <source>
        <dbReference type="ARBA" id="ARBA00023326"/>
    </source>
</evidence>
<dbReference type="OrthoDB" id="9800955at2"/>
<keyword evidence="11" id="KW-1185">Reference proteome</keyword>
<proteinExistence type="inferred from homology"/>
<dbReference type="Gene3D" id="2.60.120.260">
    <property type="entry name" value="Galactose-binding domain-like"/>
    <property type="match status" value="1"/>
</dbReference>
<dbReference type="CDD" id="cd04080">
    <property type="entry name" value="CBM6_cellulase-like"/>
    <property type="match status" value="1"/>
</dbReference>
<evidence type="ECO:0000256" key="3">
    <source>
        <dbReference type="ARBA" id="ARBA00022801"/>
    </source>
</evidence>
<evidence type="ECO:0000256" key="5">
    <source>
        <dbReference type="ARBA" id="ARBA00023277"/>
    </source>
</evidence>
<evidence type="ECO:0000313" key="11">
    <source>
        <dbReference type="Proteomes" id="UP000295499"/>
    </source>
</evidence>
<dbReference type="InterPro" id="IPR005084">
    <property type="entry name" value="CBM6"/>
</dbReference>
<feature type="domain" description="CBM6" evidence="9">
    <location>
        <begin position="459"/>
        <end position="594"/>
    </location>
</feature>
<dbReference type="InterPro" id="IPR008979">
    <property type="entry name" value="Galactose-bd-like_sf"/>
</dbReference>
<keyword evidence="7" id="KW-0624">Polysaccharide degradation</keyword>
<evidence type="ECO:0000256" key="2">
    <source>
        <dbReference type="ARBA" id="ARBA00022729"/>
    </source>
</evidence>
<dbReference type="InterPro" id="IPR006584">
    <property type="entry name" value="Cellulose-bd_IV"/>
</dbReference>
<dbReference type="GO" id="GO:0030245">
    <property type="term" value="P:cellulose catabolic process"/>
    <property type="evidence" value="ECO:0007669"/>
    <property type="project" value="UniProtKB-KW"/>
</dbReference>
<dbReference type="RefSeq" id="WP_133555810.1">
    <property type="nucleotide sequence ID" value="NZ_SNWM01000003.1"/>
</dbReference>
<dbReference type="InterPro" id="IPR017853">
    <property type="entry name" value="GH"/>
</dbReference>
<organism evidence="10 11">
    <name type="scientific">Pedobacter duraquae</name>
    <dbReference type="NCBI Taxonomy" id="425511"/>
    <lineage>
        <taxon>Bacteria</taxon>
        <taxon>Pseudomonadati</taxon>
        <taxon>Bacteroidota</taxon>
        <taxon>Sphingobacteriia</taxon>
        <taxon>Sphingobacteriales</taxon>
        <taxon>Sphingobacteriaceae</taxon>
        <taxon>Pedobacter</taxon>
    </lineage>
</organism>
<dbReference type="Pfam" id="PF00150">
    <property type="entry name" value="Cellulase"/>
    <property type="match status" value="1"/>
</dbReference>
<dbReference type="SMART" id="SM00606">
    <property type="entry name" value="CBD_IV"/>
    <property type="match status" value="1"/>
</dbReference>
<dbReference type="Pfam" id="PF03422">
    <property type="entry name" value="CBM_6"/>
    <property type="match status" value="1"/>
</dbReference>
<keyword evidence="6 8" id="KW-0326">Glycosidase</keyword>
<dbReference type="InterPro" id="IPR001547">
    <property type="entry name" value="Glyco_hydro_5"/>
</dbReference>
<dbReference type="Proteomes" id="UP000295499">
    <property type="component" value="Unassembled WGS sequence"/>
</dbReference>
<evidence type="ECO:0000256" key="6">
    <source>
        <dbReference type="ARBA" id="ARBA00023295"/>
    </source>
</evidence>
<dbReference type="PANTHER" id="PTHR31297:SF41">
    <property type="entry name" value="ENDOGLUCANASE, PUTATIVE (AFU_ORTHOLOGUE AFUA_5G01830)-RELATED"/>
    <property type="match status" value="1"/>
</dbReference>
<evidence type="ECO:0000256" key="8">
    <source>
        <dbReference type="RuleBase" id="RU361153"/>
    </source>
</evidence>
<dbReference type="PANTHER" id="PTHR31297">
    <property type="entry name" value="GLUCAN ENDO-1,6-BETA-GLUCOSIDASE B"/>
    <property type="match status" value="1"/>
</dbReference>
<dbReference type="PROSITE" id="PS51175">
    <property type="entry name" value="CBM6"/>
    <property type="match status" value="1"/>
</dbReference>
<dbReference type="GO" id="GO:0005576">
    <property type="term" value="C:extracellular region"/>
    <property type="evidence" value="ECO:0007669"/>
    <property type="project" value="TreeGrafter"/>
</dbReference>
<dbReference type="SUPFAM" id="SSF49785">
    <property type="entry name" value="Galactose-binding domain-like"/>
    <property type="match status" value="1"/>
</dbReference>
<name>A0A4R6IGX0_9SPHI</name>
<keyword evidence="5" id="KW-0119">Carbohydrate metabolism</keyword>
<gene>
    <name evidence="10" type="ORF">CLV32_2469</name>
</gene>
<evidence type="ECO:0000256" key="4">
    <source>
        <dbReference type="ARBA" id="ARBA00023001"/>
    </source>
</evidence>
<reference evidence="10 11" key="1">
    <citation type="submission" date="2019-03" db="EMBL/GenBank/DDBJ databases">
        <title>Genomic Encyclopedia of Archaeal and Bacterial Type Strains, Phase II (KMG-II): from individual species to whole genera.</title>
        <authorList>
            <person name="Goeker M."/>
        </authorList>
    </citation>
    <scope>NUCLEOTIDE SEQUENCE [LARGE SCALE GENOMIC DNA]</scope>
    <source>
        <strain evidence="10 11">DSM 19034</strain>
    </source>
</reference>
<dbReference type="Gene3D" id="3.20.20.80">
    <property type="entry name" value="Glycosidases"/>
    <property type="match status" value="1"/>
</dbReference>
<accession>A0A4R6IGX0</accession>
<keyword evidence="4" id="KW-0136">Cellulose degradation</keyword>
<dbReference type="EMBL" id="SNWM01000003">
    <property type="protein sequence ID" value="TDO21364.1"/>
    <property type="molecule type" value="Genomic_DNA"/>
</dbReference>
<dbReference type="SUPFAM" id="SSF51445">
    <property type="entry name" value="(Trans)glycosidases"/>
    <property type="match status" value="1"/>
</dbReference>
<protein>
    <submittedName>
        <fullName evidence="10">Carbohydrate binding protein with CBM6 domain</fullName>
    </submittedName>
</protein>
<dbReference type="InterPro" id="IPR050386">
    <property type="entry name" value="Glycosyl_hydrolase_5"/>
</dbReference>
<dbReference type="GO" id="GO:0030246">
    <property type="term" value="F:carbohydrate binding"/>
    <property type="evidence" value="ECO:0007669"/>
    <property type="project" value="InterPro"/>
</dbReference>
<dbReference type="GO" id="GO:0009986">
    <property type="term" value="C:cell surface"/>
    <property type="evidence" value="ECO:0007669"/>
    <property type="project" value="TreeGrafter"/>
</dbReference>
<keyword evidence="3 8" id="KW-0378">Hydrolase</keyword>
<evidence type="ECO:0000313" key="10">
    <source>
        <dbReference type="EMBL" id="TDO21364.1"/>
    </source>
</evidence>